<feature type="domain" description="C2H2-type" evidence="2">
    <location>
        <begin position="103"/>
        <end position="131"/>
    </location>
</feature>
<evidence type="ECO:0000313" key="3">
    <source>
        <dbReference type="EMBL" id="KEQ73578.1"/>
    </source>
</evidence>
<dbReference type="PROSITE" id="PS00028">
    <property type="entry name" value="ZINC_FINGER_C2H2_1"/>
    <property type="match status" value="1"/>
</dbReference>
<dbReference type="PROSITE" id="PS50157">
    <property type="entry name" value="ZINC_FINGER_C2H2_2"/>
    <property type="match status" value="1"/>
</dbReference>
<feature type="non-terminal residue" evidence="3">
    <location>
        <position position="231"/>
    </location>
</feature>
<protein>
    <recommendedName>
        <fullName evidence="2">C2H2-type domain-containing protein</fullName>
    </recommendedName>
</protein>
<dbReference type="HOGENOM" id="CLU_093911_0_0_1"/>
<dbReference type="Gene3D" id="3.30.160.60">
    <property type="entry name" value="Classic Zinc Finger"/>
    <property type="match status" value="1"/>
</dbReference>
<dbReference type="OrthoDB" id="3524154at2759"/>
<evidence type="ECO:0000259" key="2">
    <source>
        <dbReference type="PROSITE" id="PS50157"/>
    </source>
</evidence>
<keyword evidence="4" id="KW-1185">Reference proteome</keyword>
<dbReference type="GO" id="GO:0008270">
    <property type="term" value="F:zinc ion binding"/>
    <property type="evidence" value="ECO:0007669"/>
    <property type="project" value="UniProtKB-KW"/>
</dbReference>
<dbReference type="STRING" id="1043004.A0A074WKH2"/>
<keyword evidence="1" id="KW-0862">Zinc</keyword>
<name>A0A074WKH2_9PEZI</name>
<organism evidence="3 4">
    <name type="scientific">Aureobasidium namibiae CBS 147.97</name>
    <dbReference type="NCBI Taxonomy" id="1043004"/>
    <lineage>
        <taxon>Eukaryota</taxon>
        <taxon>Fungi</taxon>
        <taxon>Dikarya</taxon>
        <taxon>Ascomycota</taxon>
        <taxon>Pezizomycotina</taxon>
        <taxon>Dothideomycetes</taxon>
        <taxon>Dothideomycetidae</taxon>
        <taxon>Dothideales</taxon>
        <taxon>Saccotheciaceae</taxon>
        <taxon>Aureobasidium</taxon>
    </lineage>
</organism>
<dbReference type="RefSeq" id="XP_013427363.1">
    <property type="nucleotide sequence ID" value="XM_013571909.1"/>
</dbReference>
<evidence type="ECO:0000313" key="4">
    <source>
        <dbReference type="Proteomes" id="UP000027730"/>
    </source>
</evidence>
<dbReference type="GeneID" id="25408017"/>
<keyword evidence="1" id="KW-0863">Zinc-finger</keyword>
<dbReference type="InterPro" id="IPR057026">
    <property type="entry name" value="Znf-C2H2_ascomycetes"/>
</dbReference>
<dbReference type="SMART" id="SM00355">
    <property type="entry name" value="ZnF_C2H2"/>
    <property type="match status" value="3"/>
</dbReference>
<reference evidence="3 4" key="1">
    <citation type="journal article" date="2014" name="BMC Genomics">
        <title>Genome sequencing of four Aureobasidium pullulans varieties: biotechnological potential, stress tolerance, and description of new species.</title>
        <authorList>
            <person name="Gostin Ar C."/>
            <person name="Ohm R.A."/>
            <person name="Kogej T."/>
            <person name="Sonjak S."/>
            <person name="Turk M."/>
            <person name="Zajc J."/>
            <person name="Zalar P."/>
            <person name="Grube M."/>
            <person name="Sun H."/>
            <person name="Han J."/>
            <person name="Sharma A."/>
            <person name="Chiniquy J."/>
            <person name="Ngan C.Y."/>
            <person name="Lipzen A."/>
            <person name="Barry K."/>
            <person name="Grigoriev I.V."/>
            <person name="Gunde-Cimerman N."/>
        </authorList>
    </citation>
    <scope>NUCLEOTIDE SEQUENCE [LARGE SCALE GENOMIC DNA]</scope>
    <source>
        <strain evidence="3 4">CBS 147.97</strain>
    </source>
</reference>
<dbReference type="Proteomes" id="UP000027730">
    <property type="component" value="Unassembled WGS sequence"/>
</dbReference>
<evidence type="ECO:0000256" key="1">
    <source>
        <dbReference type="PROSITE-ProRule" id="PRU00042"/>
    </source>
</evidence>
<dbReference type="EMBL" id="KL584709">
    <property type="protein sequence ID" value="KEQ73578.1"/>
    <property type="molecule type" value="Genomic_DNA"/>
</dbReference>
<gene>
    <name evidence="3" type="ORF">M436DRAFT_18534</name>
</gene>
<proteinExistence type="predicted"/>
<keyword evidence="1" id="KW-0479">Metal-binding</keyword>
<dbReference type="Pfam" id="PF24537">
    <property type="entry name" value="zf-C2H2_fungi"/>
    <property type="match status" value="1"/>
</dbReference>
<dbReference type="InterPro" id="IPR013087">
    <property type="entry name" value="Znf_C2H2_type"/>
</dbReference>
<dbReference type="AlphaFoldDB" id="A0A074WKH2"/>
<sequence>RISPGMMSPAVLDPELGAMGYMNAKPLNNQSPGPQHIMPPYTRTVSDTPLHNTLHTPADSAPPSRHNSLPGVQGIFICDCCPKKPKKFTSEDDLRAHHMEKQYSCLYCPNRFKNKNEAERHQNSLHLRRHSWSCAALHTIETAFHTSPSTNGATDICGYCGDEFPNPADWNHRRDHVLQTHKFGECNQAKKFFRADHFRQHLKHSHAGTSGKWTNMLETTCMRDEPLPQPM</sequence>
<feature type="non-terminal residue" evidence="3">
    <location>
        <position position="1"/>
    </location>
</feature>
<accession>A0A074WKH2</accession>